<accession>A0A139A3F1</accession>
<evidence type="ECO:0000313" key="8">
    <source>
        <dbReference type="EMBL" id="KXS11244.1"/>
    </source>
</evidence>
<dbReference type="GO" id="GO:0015179">
    <property type="term" value="F:L-amino acid transmembrane transporter activity"/>
    <property type="evidence" value="ECO:0007669"/>
    <property type="project" value="TreeGrafter"/>
</dbReference>
<keyword evidence="3 6" id="KW-0812">Transmembrane</keyword>
<feature type="domain" description="Amino acid transporter transmembrane" evidence="7">
    <location>
        <begin position="13"/>
        <end position="438"/>
    </location>
</feature>
<feature type="transmembrane region" description="Helical" evidence="6">
    <location>
        <begin position="204"/>
        <end position="227"/>
    </location>
</feature>
<sequence>MMASQDASLLPTKRAIFNLVNYVLSLVVIGAPYLFEQAGVVPALGLYLLYLVLMTTTAGWLCRAVEVAGRSSGRWPVAGLRELVEVIAGRGVFEGIVALAFFLDLYGTLVMCVTVLANHLALLLPALPWLTLSTLKFLLLPVLVSISSLPFHQLSITSFFGTSCALGIVAVLLIDGFSNPTQPGSILDPSPVRLWPSNDGWGGAWGSLAIAVGVAVTTTSGHSGLPVQYMLLKDRRKNYGVWLSTSFGTAVAVLCVCGSTGYLMFGDAVEEAITQNLFAMKENRVINSIITIFVAIIPMTTFPLYLEPLAADTEAALLRLFASYPAPSRRRGRKQQIVGQLNETTPLLVDEAESGDVVEDGATGQGSSATSSSVADTPPAPRFLTRALLRALLATLAVATSISLPSFINLVALLGALVTAVTAVIVPTGCFLALARTSSPIRAGLVENDDYIIVGSWELAVAWGVMLLGSGLAVFGTVGTVGRIWNA</sequence>
<dbReference type="EMBL" id="KQ965804">
    <property type="protein sequence ID" value="KXS11244.1"/>
    <property type="molecule type" value="Genomic_DNA"/>
</dbReference>
<name>A0A139A3F1_GONPJ</name>
<feature type="transmembrane region" description="Helical" evidence="6">
    <location>
        <begin position="410"/>
        <end position="435"/>
    </location>
</feature>
<feature type="transmembrane region" description="Helical" evidence="6">
    <location>
        <begin position="126"/>
        <end position="144"/>
    </location>
</feature>
<feature type="transmembrane region" description="Helical" evidence="6">
    <location>
        <begin position="96"/>
        <end position="120"/>
    </location>
</feature>
<feature type="transmembrane region" description="Helical" evidence="6">
    <location>
        <begin position="156"/>
        <end position="174"/>
    </location>
</feature>
<dbReference type="GO" id="GO:0005774">
    <property type="term" value="C:vacuolar membrane"/>
    <property type="evidence" value="ECO:0007669"/>
    <property type="project" value="TreeGrafter"/>
</dbReference>
<evidence type="ECO:0000256" key="4">
    <source>
        <dbReference type="ARBA" id="ARBA00022989"/>
    </source>
</evidence>
<feature type="transmembrane region" description="Helical" evidence="6">
    <location>
        <begin position="239"/>
        <end position="265"/>
    </location>
</feature>
<keyword evidence="4 6" id="KW-1133">Transmembrane helix</keyword>
<organism evidence="8 9">
    <name type="scientific">Gonapodya prolifera (strain JEL478)</name>
    <name type="common">Monoblepharis prolifera</name>
    <dbReference type="NCBI Taxonomy" id="1344416"/>
    <lineage>
        <taxon>Eukaryota</taxon>
        <taxon>Fungi</taxon>
        <taxon>Fungi incertae sedis</taxon>
        <taxon>Chytridiomycota</taxon>
        <taxon>Chytridiomycota incertae sedis</taxon>
        <taxon>Monoblepharidomycetes</taxon>
        <taxon>Monoblepharidales</taxon>
        <taxon>Gonapodyaceae</taxon>
        <taxon>Gonapodya</taxon>
    </lineage>
</organism>
<evidence type="ECO:0000256" key="3">
    <source>
        <dbReference type="ARBA" id="ARBA00022692"/>
    </source>
</evidence>
<dbReference type="OrthoDB" id="655540at2759"/>
<evidence type="ECO:0000256" key="1">
    <source>
        <dbReference type="ARBA" id="ARBA00004141"/>
    </source>
</evidence>
<keyword evidence="9" id="KW-1185">Reference proteome</keyword>
<feature type="transmembrane region" description="Helical" evidence="6">
    <location>
        <begin position="15"/>
        <end position="35"/>
    </location>
</feature>
<keyword evidence="5 6" id="KW-0472">Membrane</keyword>
<comment type="subcellular location">
    <subcellularLocation>
        <location evidence="1">Membrane</location>
        <topology evidence="1">Multi-pass membrane protein</topology>
    </subcellularLocation>
</comment>
<dbReference type="PANTHER" id="PTHR22950">
    <property type="entry name" value="AMINO ACID TRANSPORTER"/>
    <property type="match status" value="1"/>
</dbReference>
<gene>
    <name evidence="8" type="ORF">M427DRAFT_158299</name>
</gene>
<reference evidence="8 9" key="1">
    <citation type="journal article" date="2015" name="Genome Biol. Evol.">
        <title>Phylogenomic analyses indicate that early fungi evolved digesting cell walls of algal ancestors of land plants.</title>
        <authorList>
            <person name="Chang Y."/>
            <person name="Wang S."/>
            <person name="Sekimoto S."/>
            <person name="Aerts A.L."/>
            <person name="Choi C."/>
            <person name="Clum A."/>
            <person name="LaButti K.M."/>
            <person name="Lindquist E.A."/>
            <person name="Yee Ngan C."/>
            <person name="Ohm R.A."/>
            <person name="Salamov A.A."/>
            <person name="Grigoriev I.V."/>
            <person name="Spatafora J.W."/>
            <person name="Berbee M.L."/>
        </authorList>
    </citation>
    <scope>NUCLEOTIDE SEQUENCE [LARGE SCALE GENOMIC DNA]</scope>
    <source>
        <strain evidence="8 9">JEL478</strain>
    </source>
</reference>
<feature type="transmembrane region" description="Helical" evidence="6">
    <location>
        <begin position="285"/>
        <end position="306"/>
    </location>
</feature>
<proteinExistence type="inferred from homology"/>
<dbReference type="AlphaFoldDB" id="A0A139A3F1"/>
<dbReference type="Pfam" id="PF01490">
    <property type="entry name" value="Aa_trans"/>
    <property type="match status" value="1"/>
</dbReference>
<dbReference type="OMA" id="GRCMSAG"/>
<evidence type="ECO:0000256" key="5">
    <source>
        <dbReference type="ARBA" id="ARBA00023136"/>
    </source>
</evidence>
<evidence type="ECO:0000256" key="6">
    <source>
        <dbReference type="SAM" id="Phobius"/>
    </source>
</evidence>
<comment type="similarity">
    <text evidence="2">Belongs to the amino acid/polyamine transporter 2 family.</text>
</comment>
<feature type="transmembrane region" description="Helical" evidence="6">
    <location>
        <begin position="387"/>
        <end position="404"/>
    </location>
</feature>
<dbReference type="STRING" id="1344416.A0A139A3F1"/>
<feature type="transmembrane region" description="Helical" evidence="6">
    <location>
        <begin position="456"/>
        <end position="478"/>
    </location>
</feature>
<evidence type="ECO:0000256" key="2">
    <source>
        <dbReference type="ARBA" id="ARBA00008066"/>
    </source>
</evidence>
<feature type="transmembrane region" description="Helical" evidence="6">
    <location>
        <begin position="47"/>
        <end position="65"/>
    </location>
</feature>
<dbReference type="PANTHER" id="PTHR22950:SF349">
    <property type="entry name" value="AMINO ACID TRANSPORTER TRANSMEMBRANE DOMAIN-CONTAINING PROTEIN"/>
    <property type="match status" value="1"/>
</dbReference>
<evidence type="ECO:0000313" key="9">
    <source>
        <dbReference type="Proteomes" id="UP000070544"/>
    </source>
</evidence>
<protein>
    <recommendedName>
        <fullName evidence="7">Amino acid transporter transmembrane domain-containing protein</fullName>
    </recommendedName>
</protein>
<dbReference type="InterPro" id="IPR013057">
    <property type="entry name" value="AA_transpt_TM"/>
</dbReference>
<dbReference type="Proteomes" id="UP000070544">
    <property type="component" value="Unassembled WGS sequence"/>
</dbReference>
<evidence type="ECO:0000259" key="7">
    <source>
        <dbReference type="Pfam" id="PF01490"/>
    </source>
</evidence>